<protein>
    <submittedName>
        <fullName evidence="6">DNA-directed RNA polymerase</fullName>
    </submittedName>
</protein>
<feature type="region of interest" description="Disordered" evidence="4">
    <location>
        <begin position="361"/>
        <end position="382"/>
    </location>
</feature>
<feature type="domain" description="Zinc finger PHD-type" evidence="5">
    <location>
        <begin position="481"/>
        <end position="531"/>
    </location>
</feature>
<dbReference type="AlphaFoldDB" id="A0A0F2LYU1"/>
<feature type="region of interest" description="Disordered" evidence="4">
    <location>
        <begin position="157"/>
        <end position="177"/>
    </location>
</feature>
<dbReference type="OrthoDB" id="303107at2759"/>
<feature type="compositionally biased region" description="Basic and acidic residues" evidence="4">
    <location>
        <begin position="265"/>
        <end position="279"/>
    </location>
</feature>
<evidence type="ECO:0000256" key="3">
    <source>
        <dbReference type="ARBA" id="ARBA00022833"/>
    </source>
</evidence>
<dbReference type="GO" id="GO:0000428">
    <property type="term" value="C:DNA-directed RNA polymerase complex"/>
    <property type="evidence" value="ECO:0007669"/>
    <property type="project" value="UniProtKB-KW"/>
</dbReference>
<feature type="compositionally biased region" description="Low complexity" evidence="4">
    <location>
        <begin position="789"/>
        <end position="809"/>
    </location>
</feature>
<comment type="caution">
    <text evidence="6">The sequence shown here is derived from an EMBL/GenBank/DDBJ whole genome shotgun (WGS) entry which is preliminary data.</text>
</comment>
<keyword evidence="1" id="KW-0479">Metal-binding</keyword>
<dbReference type="SMART" id="SM00249">
    <property type="entry name" value="PHD"/>
    <property type="match status" value="1"/>
</dbReference>
<feature type="compositionally biased region" description="Basic and acidic residues" evidence="4">
    <location>
        <begin position="373"/>
        <end position="382"/>
    </location>
</feature>
<dbReference type="VEuPathDB" id="FungiDB:SPSK_03034"/>
<sequence length="844" mass="94592">MDSLRKRRHDDGADLHPPEVLSTLVRLRNMWQFASLCQWFYIFGGVVKLDNLDIDVRSLNPAQSMARCLSPHSTVLQDIGLALLKYLSSHRGLTAELFDEYTRRQFATKAPELPNPFGNDEVPARFASFSIFQKIRILHQMTSFVMINAEKLREKMAEQKDADQDQTTWFDMKPGGGKEIARTRTHAQFGAKFSSSRIEPFGWDRDDRAYFVLDDNRVYRLTEAPPAPPKPKKNTKKARALERRREKRRRVSSTTLGNAAEVDEDRTVPRDDQETHATNDDIEGDINDGLGGMTWECVAVSLDELRSLLASISSKKDPNERVLHEKLVEHLLPILEQQEERRKKREKEHEKALLNLAKMANAKRSSRIAGRQEQQKQEEMLREEEQKRRFEIEALRKQEQRQRKAEKEREARLLSRENRLNERENRRARHKYELAQLSEDGRSVDNAVGRISERRRQAEIEKNKEALRDLGDELEDEWTFDCICGLHGKIDDGQHSVSCEKCSIWQHSRCLGIDEKEAEKDDFHFVCDPCKRSAATVADGQPFARPVIRIKINAPVPEKPTQPTARATDYRVPVATQSVLPNPVVPTPASTLGSELDNDDADFDAYPQEVARAPVLALPEAGNGIGTVPGKVDGVTTLPRWSPNGHSSVESGSNPMPWPTRNEHTNPFAAPHPGLSQPDQSPRKSHAYGTIYEQPVPPPVLPHSLQSQPMINLDPLTPTAATSTCRAQPLPAQLPPTALATPRLQHRQEEGLVAEPLMQSSPSLLPSSGGMSPTKHSRAASSDQTAVLPRGSPVSISIPPSAALSPSTPQQILVPPVKPEGLAHRQSFSNIATDQASQPRANLS</sequence>
<dbReference type="InterPro" id="IPR019787">
    <property type="entry name" value="Znf_PHD-finger"/>
</dbReference>
<organism evidence="6 7">
    <name type="scientific">Sporothrix schenckii 1099-18</name>
    <dbReference type="NCBI Taxonomy" id="1397361"/>
    <lineage>
        <taxon>Eukaryota</taxon>
        <taxon>Fungi</taxon>
        <taxon>Dikarya</taxon>
        <taxon>Ascomycota</taxon>
        <taxon>Pezizomycotina</taxon>
        <taxon>Sordariomycetes</taxon>
        <taxon>Sordariomycetidae</taxon>
        <taxon>Ophiostomatales</taxon>
        <taxon>Ophiostomataceae</taxon>
        <taxon>Sporothrix</taxon>
    </lineage>
</organism>
<dbReference type="Pfam" id="PF00628">
    <property type="entry name" value="PHD"/>
    <property type="match status" value="1"/>
</dbReference>
<feature type="region of interest" description="Disordered" evidence="4">
    <location>
        <begin position="221"/>
        <end position="287"/>
    </location>
</feature>
<dbReference type="InterPro" id="IPR011011">
    <property type="entry name" value="Znf_FYVE_PHD"/>
</dbReference>
<dbReference type="Gene3D" id="3.30.40.10">
    <property type="entry name" value="Zinc/RING finger domain, C3HC4 (zinc finger)"/>
    <property type="match status" value="1"/>
</dbReference>
<evidence type="ECO:0000259" key="5">
    <source>
        <dbReference type="SMART" id="SM00249"/>
    </source>
</evidence>
<evidence type="ECO:0000313" key="6">
    <source>
        <dbReference type="EMBL" id="KJR82628.1"/>
    </source>
</evidence>
<keyword evidence="6" id="KW-0240">DNA-directed RNA polymerase</keyword>
<dbReference type="PANTHER" id="PTHR14296:SF3">
    <property type="entry name" value="DIKAR, ISOFORM F"/>
    <property type="match status" value="1"/>
</dbReference>
<dbReference type="InterPro" id="IPR001965">
    <property type="entry name" value="Znf_PHD"/>
</dbReference>
<dbReference type="GO" id="GO:0006355">
    <property type="term" value="P:regulation of DNA-templated transcription"/>
    <property type="evidence" value="ECO:0007669"/>
    <property type="project" value="InterPro"/>
</dbReference>
<evidence type="ECO:0000256" key="1">
    <source>
        <dbReference type="ARBA" id="ARBA00022723"/>
    </source>
</evidence>
<dbReference type="PROSITE" id="PS01359">
    <property type="entry name" value="ZF_PHD_1"/>
    <property type="match status" value="1"/>
</dbReference>
<accession>A0A0F2LYU1</accession>
<keyword evidence="2" id="KW-0863">Zinc-finger</keyword>
<dbReference type="SUPFAM" id="SSF57903">
    <property type="entry name" value="FYVE/PHD zinc finger"/>
    <property type="match status" value="1"/>
</dbReference>
<dbReference type="InterPro" id="IPR028938">
    <property type="entry name" value="Rsf1-like"/>
</dbReference>
<name>A0A0F2LYU1_SPOSC</name>
<evidence type="ECO:0000256" key="4">
    <source>
        <dbReference type="SAM" id="MobiDB-lite"/>
    </source>
</evidence>
<feature type="compositionally biased region" description="Polar residues" evidence="4">
    <location>
        <begin position="644"/>
        <end position="654"/>
    </location>
</feature>
<keyword evidence="6" id="KW-0804">Transcription</keyword>
<feature type="compositionally biased region" description="Polar residues" evidence="4">
    <location>
        <begin position="826"/>
        <end position="844"/>
    </location>
</feature>
<dbReference type="GO" id="GO:0031213">
    <property type="term" value="C:RSF complex"/>
    <property type="evidence" value="ECO:0007669"/>
    <property type="project" value="InterPro"/>
</dbReference>
<dbReference type="GO" id="GO:0008270">
    <property type="term" value="F:zinc ion binding"/>
    <property type="evidence" value="ECO:0007669"/>
    <property type="project" value="UniProtKB-KW"/>
</dbReference>
<dbReference type="PANTHER" id="PTHR14296">
    <property type="entry name" value="REMODELING AND SPACING FACTOR 1"/>
    <property type="match status" value="1"/>
</dbReference>
<evidence type="ECO:0000313" key="7">
    <source>
        <dbReference type="Proteomes" id="UP000033710"/>
    </source>
</evidence>
<proteinExistence type="predicted"/>
<dbReference type="EMBL" id="AXCR01000010">
    <property type="protein sequence ID" value="KJR82628.1"/>
    <property type="molecule type" value="Genomic_DNA"/>
</dbReference>
<reference evidence="6 7" key="1">
    <citation type="journal article" date="2014" name="BMC Genomics">
        <title>Comparative genomics of the major fungal agents of human and animal Sporotrichosis: Sporothrix schenckii and Sporothrix brasiliensis.</title>
        <authorList>
            <person name="Teixeira M.M."/>
            <person name="de Almeida L.G."/>
            <person name="Kubitschek-Barreira P."/>
            <person name="Alves F.L."/>
            <person name="Kioshima E.S."/>
            <person name="Abadio A.K."/>
            <person name="Fernandes L."/>
            <person name="Derengowski L.S."/>
            <person name="Ferreira K.S."/>
            <person name="Souza R.C."/>
            <person name="Ruiz J.C."/>
            <person name="de Andrade N.C."/>
            <person name="Paes H.C."/>
            <person name="Nicola A.M."/>
            <person name="Albuquerque P."/>
            <person name="Gerber A.L."/>
            <person name="Martins V.P."/>
            <person name="Peconick L.D."/>
            <person name="Neto A.V."/>
            <person name="Chaucanez C.B."/>
            <person name="Silva P.A."/>
            <person name="Cunha O.L."/>
            <person name="de Oliveira F.F."/>
            <person name="dos Santos T.C."/>
            <person name="Barros A.L."/>
            <person name="Soares M.A."/>
            <person name="de Oliveira L.M."/>
            <person name="Marini M.M."/>
            <person name="Villalobos-Duno H."/>
            <person name="Cunha M.M."/>
            <person name="de Hoog S."/>
            <person name="da Silveira J.F."/>
            <person name="Henrissat B."/>
            <person name="Nino-Vega G.A."/>
            <person name="Cisalpino P.S."/>
            <person name="Mora-Montes H.M."/>
            <person name="Almeida S.R."/>
            <person name="Stajich J.E."/>
            <person name="Lopes-Bezerra L.M."/>
            <person name="Vasconcelos A.T."/>
            <person name="Felipe M.S."/>
        </authorList>
    </citation>
    <scope>NUCLEOTIDE SEQUENCE [LARGE SCALE GENOMIC DNA]</scope>
    <source>
        <strain evidence="6 7">1099-18</strain>
    </source>
</reference>
<dbReference type="KEGG" id="ssck:SPSK_03034"/>
<dbReference type="InterPro" id="IPR013083">
    <property type="entry name" value="Znf_RING/FYVE/PHD"/>
</dbReference>
<feature type="region of interest" description="Disordered" evidence="4">
    <location>
        <begin position="640"/>
        <end position="720"/>
    </location>
</feature>
<dbReference type="InterPro" id="IPR019786">
    <property type="entry name" value="Zinc_finger_PHD-type_CS"/>
</dbReference>
<feature type="compositionally biased region" description="Low complexity" evidence="4">
    <location>
        <begin position="756"/>
        <end position="773"/>
    </location>
</feature>
<dbReference type="GeneID" id="27665155"/>
<evidence type="ECO:0000256" key="2">
    <source>
        <dbReference type="ARBA" id="ARBA00022771"/>
    </source>
</evidence>
<reference evidence="6 7" key="2">
    <citation type="journal article" date="2015" name="Eukaryot. Cell">
        <title>Asexual propagation of a virulent clone complex in a human and feline outbreak of sporotrichosis.</title>
        <authorList>
            <person name="Teixeira Mde M."/>
            <person name="Rodrigues A.M."/>
            <person name="Tsui C.K."/>
            <person name="de Almeida L.G."/>
            <person name="Van Diepeningen A.D."/>
            <person name="van den Ende B.G."/>
            <person name="Fernandes G.F."/>
            <person name="Kano R."/>
            <person name="Hamelin R.C."/>
            <person name="Lopes-Bezerra L.M."/>
            <person name="Vasconcelos A.T."/>
            <person name="de Hoog S."/>
            <person name="de Camargo Z.P."/>
            <person name="Felipe M.S."/>
        </authorList>
    </citation>
    <scope>NUCLEOTIDE SEQUENCE [LARGE SCALE GENOMIC DNA]</scope>
    <source>
        <strain evidence="6 7">1099-18</strain>
    </source>
</reference>
<gene>
    <name evidence="6" type="ORF">SPSK_03034</name>
</gene>
<dbReference type="Proteomes" id="UP000033710">
    <property type="component" value="Unassembled WGS sequence"/>
</dbReference>
<feature type="region of interest" description="Disordered" evidence="4">
    <location>
        <begin position="754"/>
        <end position="844"/>
    </location>
</feature>
<dbReference type="RefSeq" id="XP_016585304.1">
    <property type="nucleotide sequence ID" value="XM_016729878.1"/>
</dbReference>
<keyword evidence="3" id="KW-0862">Zinc</keyword>